<reference evidence="2" key="1">
    <citation type="submission" date="2017-06" db="EMBL/GenBank/DDBJ databases">
        <authorList>
            <person name="LiPuma J."/>
            <person name="Spilker T."/>
        </authorList>
    </citation>
    <scope>NUCLEOTIDE SEQUENCE [LARGE SCALE GENOMIC DNA]</scope>
    <source>
        <strain evidence="2">AU17325</strain>
    </source>
</reference>
<dbReference type="OrthoDB" id="9099288at2"/>
<gene>
    <name evidence="1" type="ORF">CFB84_43815</name>
</gene>
<evidence type="ECO:0000313" key="1">
    <source>
        <dbReference type="EMBL" id="OXI29566.1"/>
    </source>
</evidence>
<organism evidence="1 2">
    <name type="scientific">Burkholderia aenigmatica</name>
    <dbReference type="NCBI Taxonomy" id="2015348"/>
    <lineage>
        <taxon>Bacteria</taxon>
        <taxon>Pseudomonadati</taxon>
        <taxon>Pseudomonadota</taxon>
        <taxon>Betaproteobacteria</taxon>
        <taxon>Burkholderiales</taxon>
        <taxon>Burkholderiaceae</taxon>
        <taxon>Burkholderia</taxon>
        <taxon>Burkholderia cepacia complex</taxon>
    </lineage>
</organism>
<dbReference type="RefSeq" id="WP_089454837.1">
    <property type="nucleotide sequence ID" value="NZ_NKFA01000057.1"/>
</dbReference>
<dbReference type="Proteomes" id="UP000214600">
    <property type="component" value="Unassembled WGS sequence"/>
</dbReference>
<evidence type="ECO:0000313" key="2">
    <source>
        <dbReference type="Proteomes" id="UP000214600"/>
    </source>
</evidence>
<name>A0A228HH51_9BURK</name>
<accession>A0A228HH51</accession>
<dbReference type="EMBL" id="NKFA01000057">
    <property type="protein sequence ID" value="OXI29566.1"/>
    <property type="molecule type" value="Genomic_DNA"/>
</dbReference>
<sequence>MFENQPKLDRNLNLIFDFEDGVYAYVLPISLDMWRSYRVPFAFVLEEIKSIQCAGLAVASDLFREACEKRGVDADPFFAEIKRCTTVGFPDENEGFKTLPFALAKSQGKIDEEAENEIANFLCFWLASLLAKWARGLSLVALGLSPVVGTLSSFTDFLDSLQTSTTDESTAEKTTKA</sequence>
<comment type="caution">
    <text evidence="1">The sequence shown here is derived from an EMBL/GenBank/DDBJ whole genome shotgun (WGS) entry which is preliminary data.</text>
</comment>
<protein>
    <submittedName>
        <fullName evidence="1">Uncharacterized protein</fullName>
    </submittedName>
</protein>
<dbReference type="AlphaFoldDB" id="A0A228HH51"/>
<reference evidence="1 2" key="2">
    <citation type="submission" date="2017-08" db="EMBL/GenBank/DDBJ databases">
        <title>WGS of novel Burkholderia cepaca complex species.</title>
        <authorList>
            <person name="Lipuma J."/>
            <person name="Spilker T."/>
        </authorList>
    </citation>
    <scope>NUCLEOTIDE SEQUENCE [LARGE SCALE GENOMIC DNA]</scope>
    <source>
        <strain evidence="1 2">AU17325</strain>
    </source>
</reference>
<proteinExistence type="predicted"/>